<keyword evidence="1" id="KW-0732">Signal</keyword>
<evidence type="ECO:0000256" key="1">
    <source>
        <dbReference type="SAM" id="SignalP"/>
    </source>
</evidence>
<feature type="signal peptide" evidence="1">
    <location>
        <begin position="1"/>
        <end position="26"/>
    </location>
</feature>
<protein>
    <submittedName>
        <fullName evidence="2">Uncharacterized protein</fullName>
    </submittedName>
</protein>
<accession>A0A2W1JKY9</accession>
<feature type="chain" id="PRO_5015994513" evidence="1">
    <location>
        <begin position="27"/>
        <end position="267"/>
    </location>
</feature>
<dbReference type="EMBL" id="PQWO01000004">
    <property type="protein sequence ID" value="PZD73856.1"/>
    <property type="molecule type" value="Genomic_DNA"/>
</dbReference>
<sequence>MKITSKAILWLLTPATLLTCLSPAQANCSDRIADITLVRPVMERVWNELETATQYSWGTERPYGELSENRITLTPEFERLTGPQKKQVLDRLYLEYDSNWFDLLTPQEQTDALKHPGIGALSPYEVYTYDGRLISVPYDGCTRTTLMTEKARYSYYFQRLIKNSPASQQNVTAEMLRNADQPHWRNVSIPITAAAEQSVRMKFWQTIGIQRAAQEWWIAWVPEQGYFEINVPANDSRLQNFWTMAPRQYRYAVVTADGTLEQLKKFD</sequence>
<dbReference type="RefSeq" id="WP_199464335.1">
    <property type="nucleotide sequence ID" value="NZ_CAWNWM010000004.1"/>
</dbReference>
<name>A0A2W1JKY9_9CYAN</name>
<comment type="caution">
    <text evidence="2">The sequence shown here is derived from an EMBL/GenBank/DDBJ whole genome shotgun (WGS) entry which is preliminary data.</text>
</comment>
<proteinExistence type="predicted"/>
<gene>
    <name evidence="2" type="ORF">C1752_01845</name>
</gene>
<dbReference type="Proteomes" id="UP000248857">
    <property type="component" value="Unassembled WGS sequence"/>
</dbReference>
<reference evidence="2 3" key="1">
    <citation type="journal article" date="2018" name="Sci. Rep.">
        <title>A novel species of the marine cyanobacterium Acaryochloris with a unique pigment content and lifestyle.</title>
        <authorList>
            <person name="Partensky F."/>
            <person name="Six C."/>
            <person name="Ratin M."/>
            <person name="Garczarek L."/>
            <person name="Vaulot D."/>
            <person name="Probert I."/>
            <person name="Calteau A."/>
            <person name="Gourvil P."/>
            <person name="Marie D."/>
            <person name="Grebert T."/>
            <person name="Bouchier C."/>
            <person name="Le Panse S."/>
            <person name="Gachenot M."/>
            <person name="Rodriguez F."/>
            <person name="Garrido J.L."/>
        </authorList>
    </citation>
    <scope>NUCLEOTIDE SEQUENCE [LARGE SCALE GENOMIC DNA]</scope>
    <source>
        <strain evidence="2 3">RCC1774</strain>
    </source>
</reference>
<dbReference type="AlphaFoldDB" id="A0A2W1JKY9"/>
<evidence type="ECO:0000313" key="3">
    <source>
        <dbReference type="Proteomes" id="UP000248857"/>
    </source>
</evidence>
<keyword evidence="3" id="KW-1185">Reference proteome</keyword>
<organism evidence="2 3">
    <name type="scientific">Acaryochloris thomasi RCC1774</name>
    <dbReference type="NCBI Taxonomy" id="1764569"/>
    <lineage>
        <taxon>Bacteria</taxon>
        <taxon>Bacillati</taxon>
        <taxon>Cyanobacteriota</taxon>
        <taxon>Cyanophyceae</taxon>
        <taxon>Acaryochloridales</taxon>
        <taxon>Acaryochloridaceae</taxon>
        <taxon>Acaryochloris</taxon>
        <taxon>Acaryochloris thomasi</taxon>
    </lineage>
</organism>
<evidence type="ECO:0000313" key="2">
    <source>
        <dbReference type="EMBL" id="PZD73856.1"/>
    </source>
</evidence>